<dbReference type="SUPFAM" id="SSF54211">
    <property type="entry name" value="Ribosomal protein S5 domain 2-like"/>
    <property type="match status" value="1"/>
</dbReference>
<evidence type="ECO:0000313" key="1">
    <source>
        <dbReference type="EMBL" id="AKE38640.1"/>
    </source>
</evidence>
<dbReference type="InterPro" id="IPR014721">
    <property type="entry name" value="Ribsml_uS5_D2-typ_fold_subgr"/>
</dbReference>
<sequence length="355" mass="37091">MNSSTRPSTRIRTLAWGAIPVLLTGALVTVDRIPGTDITLTVPYAAEGPGPVVDTLGEVDGTEVVDVDAPETYDTTGELSMTTVSVRTNMTLAQALGRWMFTDDTIVPIDTVIPQDMSDDDVQEANQQAFIQSESAATLAAMDYLKLPVKIQVAQVLDDMPAAGVVELNDIITGVDGEEVSDPVKVQELIKAKEPGDDIELTLDRGGKEVTETVELGENPHQSGSALLGVSMLTVPDSDVEVDYNLQDIGGPSAGMMFSLAVIDKLSPGDLNGGKRVAGTGTIGDDGAIGPIGGIVHKVGAAAEQGSELFLAPAQNCVEAVSRDHGDMVVASVETLDDAITTMEDFAAGKPVNRC</sequence>
<reference evidence="1 2" key="1">
    <citation type="journal article" date="2015" name="Genome Announc.">
        <title>Complete Genome Sequence of Corynebacterium camporealensis DSM 44610, Isolated from the Milk of a Manchega Sheep with Subclinical Mastitis.</title>
        <authorList>
            <person name="Ruckert C."/>
            <person name="Albersmeier A."/>
            <person name="Winkler A."/>
            <person name="Tauch A."/>
        </authorList>
    </citation>
    <scope>NUCLEOTIDE SEQUENCE [LARGE SCALE GENOMIC DNA]</scope>
    <source>
        <strain evidence="1 2">DSM 44610</strain>
    </source>
</reference>
<dbReference type="Pfam" id="PF13180">
    <property type="entry name" value="PDZ_2"/>
    <property type="match status" value="1"/>
</dbReference>
<dbReference type="InterPro" id="IPR001478">
    <property type="entry name" value="PDZ"/>
</dbReference>
<dbReference type="PATRIC" id="fig|161896.4.peg.651"/>
<dbReference type="Proteomes" id="UP000033566">
    <property type="component" value="Chromosome"/>
</dbReference>
<dbReference type="InterPro" id="IPR020568">
    <property type="entry name" value="Ribosomal_Su5_D2-typ_SF"/>
</dbReference>
<dbReference type="GO" id="GO:0004176">
    <property type="term" value="F:ATP-dependent peptidase activity"/>
    <property type="evidence" value="ECO:0007669"/>
    <property type="project" value="InterPro"/>
</dbReference>
<evidence type="ECO:0000313" key="2">
    <source>
        <dbReference type="Proteomes" id="UP000033566"/>
    </source>
</evidence>
<keyword evidence="2" id="KW-1185">Reference proteome</keyword>
<dbReference type="GO" id="GO:0006508">
    <property type="term" value="P:proteolysis"/>
    <property type="evidence" value="ECO:0007669"/>
    <property type="project" value="InterPro"/>
</dbReference>
<dbReference type="EMBL" id="CP011311">
    <property type="protein sequence ID" value="AKE38640.1"/>
    <property type="molecule type" value="Genomic_DNA"/>
</dbReference>
<dbReference type="GO" id="GO:0004252">
    <property type="term" value="F:serine-type endopeptidase activity"/>
    <property type="evidence" value="ECO:0007669"/>
    <property type="project" value="InterPro"/>
</dbReference>
<organism evidence="1 2">
    <name type="scientific">Corynebacterium camporealensis</name>
    <dbReference type="NCBI Taxonomy" id="161896"/>
    <lineage>
        <taxon>Bacteria</taxon>
        <taxon>Bacillati</taxon>
        <taxon>Actinomycetota</taxon>
        <taxon>Actinomycetes</taxon>
        <taxon>Mycobacteriales</taxon>
        <taxon>Corynebacteriaceae</taxon>
        <taxon>Corynebacterium</taxon>
    </lineage>
</organism>
<protein>
    <submittedName>
        <fullName evidence="1">Putative secreted protein containing a PDZ domain</fullName>
    </submittedName>
</protein>
<dbReference type="KEGG" id="ccj:UL81_03295"/>
<dbReference type="InterPro" id="IPR008269">
    <property type="entry name" value="Lon_proteolytic"/>
</dbReference>
<dbReference type="AlphaFoldDB" id="A0A0F6QVY0"/>
<dbReference type="SUPFAM" id="SSF50156">
    <property type="entry name" value="PDZ domain-like"/>
    <property type="match status" value="1"/>
</dbReference>
<dbReference type="STRING" id="161896.UL81_03295"/>
<dbReference type="Pfam" id="PF05362">
    <property type="entry name" value="Lon_C"/>
    <property type="match status" value="1"/>
</dbReference>
<gene>
    <name evidence="1" type="ORF">UL81_03295</name>
</gene>
<dbReference type="InterPro" id="IPR036034">
    <property type="entry name" value="PDZ_sf"/>
</dbReference>
<proteinExistence type="predicted"/>
<name>A0A0F6QVY0_9CORY</name>
<accession>A0A0F6QVY0</accession>
<dbReference type="RefSeq" id="WP_035106910.1">
    <property type="nucleotide sequence ID" value="NZ_CP011311.1"/>
</dbReference>
<dbReference type="HOGENOM" id="CLU_042037_1_0_11"/>
<dbReference type="Gene3D" id="3.30.230.10">
    <property type="match status" value="1"/>
</dbReference>